<dbReference type="InterPro" id="IPR011029">
    <property type="entry name" value="DEATH-like_dom_sf"/>
</dbReference>
<dbReference type="InterPro" id="IPR004020">
    <property type="entry name" value="DAPIN"/>
</dbReference>
<dbReference type="GO" id="GO:0045087">
    <property type="term" value="P:innate immune response"/>
    <property type="evidence" value="ECO:0007669"/>
    <property type="project" value="UniProtKB-KW"/>
</dbReference>
<evidence type="ECO:0000259" key="6">
    <source>
        <dbReference type="PROSITE" id="PS50209"/>
    </source>
</evidence>
<evidence type="ECO:0000256" key="4">
    <source>
        <dbReference type="ARBA" id="ARBA00022859"/>
    </source>
</evidence>
<evidence type="ECO:0000313" key="8">
    <source>
        <dbReference type="EMBL" id="KAL2086604.1"/>
    </source>
</evidence>
<dbReference type="GO" id="GO:0005829">
    <property type="term" value="C:cytosol"/>
    <property type="evidence" value="ECO:0007669"/>
    <property type="project" value="UniProtKB-SubCell"/>
</dbReference>
<gene>
    <name evidence="8" type="ORF">ACEWY4_017663</name>
</gene>
<dbReference type="PANTHER" id="PTHR46985">
    <property type="entry name" value="NACHT, LRR AND PYD DOMAINS-CONTAINING PROTEIN 1"/>
    <property type="match status" value="1"/>
</dbReference>
<dbReference type="CDD" id="cd01671">
    <property type="entry name" value="CARD"/>
    <property type="match status" value="1"/>
</dbReference>
<dbReference type="Pfam" id="PF00619">
    <property type="entry name" value="CARD"/>
    <property type="match status" value="1"/>
</dbReference>
<dbReference type="Proteomes" id="UP001591681">
    <property type="component" value="Unassembled WGS sequence"/>
</dbReference>
<dbReference type="SMART" id="SM01289">
    <property type="entry name" value="PYRIN"/>
    <property type="match status" value="1"/>
</dbReference>
<dbReference type="AlphaFoldDB" id="A0ABD1JIM2"/>
<dbReference type="GO" id="GO:0006954">
    <property type="term" value="P:inflammatory response"/>
    <property type="evidence" value="ECO:0007669"/>
    <property type="project" value="UniProtKB-KW"/>
</dbReference>
<evidence type="ECO:0000256" key="5">
    <source>
        <dbReference type="ARBA" id="ARBA00023198"/>
    </source>
</evidence>
<feature type="domain" description="Pyrin" evidence="7">
    <location>
        <begin position="1"/>
        <end position="89"/>
    </location>
</feature>
<evidence type="ECO:0000313" key="9">
    <source>
        <dbReference type="Proteomes" id="UP001591681"/>
    </source>
</evidence>
<evidence type="ECO:0000256" key="1">
    <source>
        <dbReference type="ARBA" id="ARBA00004514"/>
    </source>
</evidence>
<dbReference type="SUPFAM" id="SSF47986">
    <property type="entry name" value="DEATH domain"/>
    <property type="match status" value="2"/>
</dbReference>
<comment type="subcellular location">
    <subcellularLocation>
        <location evidence="1">Cytoplasm</location>
        <location evidence="1">Cytosol</location>
    </subcellularLocation>
</comment>
<organism evidence="8 9">
    <name type="scientific">Coilia grayii</name>
    <name type="common">Gray's grenadier anchovy</name>
    <dbReference type="NCBI Taxonomy" id="363190"/>
    <lineage>
        <taxon>Eukaryota</taxon>
        <taxon>Metazoa</taxon>
        <taxon>Chordata</taxon>
        <taxon>Craniata</taxon>
        <taxon>Vertebrata</taxon>
        <taxon>Euteleostomi</taxon>
        <taxon>Actinopterygii</taxon>
        <taxon>Neopterygii</taxon>
        <taxon>Teleostei</taxon>
        <taxon>Clupei</taxon>
        <taxon>Clupeiformes</taxon>
        <taxon>Clupeoidei</taxon>
        <taxon>Engraulidae</taxon>
        <taxon>Coilinae</taxon>
        <taxon>Coilia</taxon>
    </lineage>
</organism>
<dbReference type="EMBL" id="JBHFQA010000015">
    <property type="protein sequence ID" value="KAL2086604.1"/>
    <property type="molecule type" value="Genomic_DNA"/>
</dbReference>
<dbReference type="InterPro" id="IPR051249">
    <property type="entry name" value="NLRP_Inflammasome"/>
</dbReference>
<name>A0ABD1JIM2_9TELE</name>
<keyword evidence="3" id="KW-0399">Innate immunity</keyword>
<sequence>MDPAVDAAIKEILRNTLDNLAEADFNRFKHYLMDQGRVPWGKLEKADINNTVYLMVKVYSSGAGDIMLTILKKMNQNHLAKNFERDVVNVLFKKLSAGDGGVVHAAAAHSGGMVNPSALSGPVGEKSVPKHGRGKDFFRRNKVALEHRLGLLRPILSELESRGILSDEEREEVENKEKGSQRLTLLRMVQRKGDEAKEVFYEVLLKTDWCLVMDLEKQPA</sequence>
<evidence type="ECO:0000259" key="7">
    <source>
        <dbReference type="PROSITE" id="PS50824"/>
    </source>
</evidence>
<keyword evidence="2" id="KW-0963">Cytoplasm</keyword>
<dbReference type="PROSITE" id="PS50209">
    <property type="entry name" value="CARD"/>
    <property type="match status" value="1"/>
</dbReference>
<dbReference type="PANTHER" id="PTHR46985:SF4">
    <property type="entry name" value="CASPASE RECRUITMENT DOMAIN-CONTAINING PROTEIN 8"/>
    <property type="match status" value="1"/>
</dbReference>
<proteinExistence type="predicted"/>
<evidence type="ECO:0008006" key="10">
    <source>
        <dbReference type="Google" id="ProtNLM"/>
    </source>
</evidence>
<keyword evidence="5" id="KW-0395">Inflammatory response</keyword>
<dbReference type="PROSITE" id="PS50824">
    <property type="entry name" value="DAPIN"/>
    <property type="match status" value="1"/>
</dbReference>
<feature type="domain" description="CARD" evidence="6">
    <location>
        <begin position="130"/>
        <end position="219"/>
    </location>
</feature>
<dbReference type="InterPro" id="IPR001315">
    <property type="entry name" value="CARD"/>
</dbReference>
<evidence type="ECO:0000256" key="3">
    <source>
        <dbReference type="ARBA" id="ARBA00022588"/>
    </source>
</evidence>
<dbReference type="Pfam" id="PF02758">
    <property type="entry name" value="PYRIN"/>
    <property type="match status" value="1"/>
</dbReference>
<keyword evidence="4" id="KW-0391">Immunity</keyword>
<accession>A0ABD1JIM2</accession>
<protein>
    <recommendedName>
        <fullName evidence="10">CARD domain-containing protein</fullName>
    </recommendedName>
</protein>
<comment type="caution">
    <text evidence="8">The sequence shown here is derived from an EMBL/GenBank/DDBJ whole genome shotgun (WGS) entry which is preliminary data.</text>
</comment>
<dbReference type="Gene3D" id="1.10.533.10">
    <property type="entry name" value="Death Domain, Fas"/>
    <property type="match status" value="2"/>
</dbReference>
<evidence type="ECO:0000256" key="2">
    <source>
        <dbReference type="ARBA" id="ARBA00022490"/>
    </source>
</evidence>
<keyword evidence="9" id="KW-1185">Reference proteome</keyword>
<reference evidence="8 9" key="1">
    <citation type="submission" date="2024-09" db="EMBL/GenBank/DDBJ databases">
        <title>A chromosome-level genome assembly of Gray's grenadier anchovy, Coilia grayii.</title>
        <authorList>
            <person name="Fu Z."/>
        </authorList>
    </citation>
    <scope>NUCLEOTIDE SEQUENCE [LARGE SCALE GENOMIC DNA]</scope>
    <source>
        <strain evidence="8">G4</strain>
        <tissue evidence="8">Muscle</tissue>
    </source>
</reference>